<gene>
    <name evidence="2" type="ORF">GCM10022419_131120</name>
</gene>
<keyword evidence="1" id="KW-0472">Membrane</keyword>
<protein>
    <recommendedName>
        <fullName evidence="4">Glycosyltransferase family 2 protein</fullName>
    </recommendedName>
</protein>
<dbReference type="EMBL" id="BAABDQ010000069">
    <property type="protein sequence ID" value="GAA3623220.1"/>
    <property type="molecule type" value="Genomic_DNA"/>
</dbReference>
<evidence type="ECO:0000313" key="2">
    <source>
        <dbReference type="EMBL" id="GAA3623220.1"/>
    </source>
</evidence>
<keyword evidence="1" id="KW-1133">Transmembrane helix</keyword>
<comment type="caution">
    <text evidence="2">The sequence shown here is derived from an EMBL/GenBank/DDBJ whole genome shotgun (WGS) entry which is preliminary data.</text>
</comment>
<reference evidence="3" key="1">
    <citation type="journal article" date="2019" name="Int. J. Syst. Evol. Microbiol.">
        <title>The Global Catalogue of Microorganisms (GCM) 10K type strain sequencing project: providing services to taxonomists for standard genome sequencing and annotation.</title>
        <authorList>
            <consortium name="The Broad Institute Genomics Platform"/>
            <consortium name="The Broad Institute Genome Sequencing Center for Infectious Disease"/>
            <person name="Wu L."/>
            <person name="Ma J."/>
        </authorList>
    </citation>
    <scope>NUCLEOTIDE SEQUENCE [LARGE SCALE GENOMIC DNA]</scope>
    <source>
        <strain evidence="3">JCM 17326</strain>
    </source>
</reference>
<feature type="transmembrane region" description="Helical" evidence="1">
    <location>
        <begin position="372"/>
        <end position="391"/>
    </location>
</feature>
<evidence type="ECO:0000313" key="3">
    <source>
        <dbReference type="Proteomes" id="UP001500630"/>
    </source>
</evidence>
<dbReference type="SUPFAM" id="SSF53448">
    <property type="entry name" value="Nucleotide-diphospho-sugar transferases"/>
    <property type="match status" value="1"/>
</dbReference>
<accession>A0ABP7A1S8</accession>
<keyword evidence="3" id="KW-1185">Reference proteome</keyword>
<dbReference type="Proteomes" id="UP001500630">
    <property type="component" value="Unassembled WGS sequence"/>
</dbReference>
<proteinExistence type="predicted"/>
<evidence type="ECO:0000256" key="1">
    <source>
        <dbReference type="SAM" id="Phobius"/>
    </source>
</evidence>
<dbReference type="InterPro" id="IPR029044">
    <property type="entry name" value="Nucleotide-diphossugar_trans"/>
</dbReference>
<sequence length="411" mass="45612">MALGNQLRARAYIRQAIDRPAIPPVPMVVIVPLLDESDVFDDSLHYFKEFVARAQAELYFVTSDREFTINQPGSARDTVRLAARAAAQGYVVHIHLSDAAAHKSDQVNFAASVAARQQRPADDCLVVVYDVDSRPEAGSLHAFRSAAAKYRWVNVFHQSARFEMRMTPQTFDERIADAGALRANRFVLSMELPRLLARRPDAGRLRSLLARWTYGKVTGHGLCVRLPFLLQVPLPARRPVEDMHWSFVLAARGEPVVPISCFDRSDVPDRTIQQFFQMERWFLGPARAVTYARDPLVPPGPPRVVLILGALAESAEWLSAVFAVPVVVYSAVGKSGPLRTLFRVLSVIVLAELVTAEAILGEGHLARRLQRIALYPFAVTGFGAAGWLSLINRAIARPQHHKTEHTFEAGG</sequence>
<organism evidence="2 3">
    <name type="scientific">Nonomuraea rosea</name>
    <dbReference type="NCBI Taxonomy" id="638574"/>
    <lineage>
        <taxon>Bacteria</taxon>
        <taxon>Bacillati</taxon>
        <taxon>Actinomycetota</taxon>
        <taxon>Actinomycetes</taxon>
        <taxon>Streptosporangiales</taxon>
        <taxon>Streptosporangiaceae</taxon>
        <taxon>Nonomuraea</taxon>
    </lineage>
</organism>
<evidence type="ECO:0008006" key="4">
    <source>
        <dbReference type="Google" id="ProtNLM"/>
    </source>
</evidence>
<name>A0ABP7A1S8_9ACTN</name>
<keyword evidence="1" id="KW-0812">Transmembrane</keyword>